<keyword evidence="6 8" id="KW-0472">Membrane</keyword>
<dbReference type="NCBIfam" id="TIGR00705">
    <property type="entry name" value="SppA_67K"/>
    <property type="match status" value="1"/>
</dbReference>
<dbReference type="PANTHER" id="PTHR33209:SF1">
    <property type="entry name" value="PEPTIDASE S49 DOMAIN-CONTAINING PROTEIN"/>
    <property type="match status" value="1"/>
</dbReference>
<dbReference type="GO" id="GO:0016020">
    <property type="term" value="C:membrane"/>
    <property type="evidence" value="ECO:0007669"/>
    <property type="project" value="UniProtKB-SubCell"/>
</dbReference>
<feature type="domain" description="Peptidase S49" evidence="9">
    <location>
        <begin position="118"/>
        <end position="269"/>
    </location>
</feature>
<protein>
    <submittedName>
        <fullName evidence="10">Signal peptide peptidase SppA</fullName>
    </submittedName>
</protein>
<feature type="active site" description="Proton donor/acceptor" evidence="7">
    <location>
        <position position="191"/>
    </location>
</feature>
<feature type="active site" description="Nucleophile" evidence="7">
    <location>
        <position position="386"/>
    </location>
</feature>
<evidence type="ECO:0000256" key="3">
    <source>
        <dbReference type="ARBA" id="ARBA00022670"/>
    </source>
</evidence>
<feature type="transmembrane region" description="Helical" evidence="8">
    <location>
        <begin position="7"/>
        <end position="31"/>
    </location>
</feature>
<dbReference type="InterPro" id="IPR002142">
    <property type="entry name" value="Peptidase_S49"/>
</dbReference>
<evidence type="ECO:0000256" key="1">
    <source>
        <dbReference type="ARBA" id="ARBA00004370"/>
    </source>
</evidence>
<dbReference type="Proteomes" id="UP000251075">
    <property type="component" value="Unassembled WGS sequence"/>
</dbReference>
<dbReference type="OrthoDB" id="9764363at2"/>
<evidence type="ECO:0000256" key="5">
    <source>
        <dbReference type="ARBA" id="ARBA00022825"/>
    </source>
</evidence>
<dbReference type="AlphaFoldDB" id="A0A364NYR6"/>
<dbReference type="InterPro" id="IPR029045">
    <property type="entry name" value="ClpP/crotonase-like_dom_sf"/>
</dbReference>
<keyword evidence="4" id="KW-0378">Hydrolase</keyword>
<dbReference type="CDD" id="cd07018">
    <property type="entry name" value="S49_SppA_67K_type"/>
    <property type="match status" value="1"/>
</dbReference>
<keyword evidence="3" id="KW-0645">Protease</keyword>
<dbReference type="CDD" id="cd07023">
    <property type="entry name" value="S49_Sppa_N_C"/>
    <property type="match status" value="1"/>
</dbReference>
<keyword evidence="8" id="KW-0812">Transmembrane</keyword>
<feature type="domain" description="Peptidase S49" evidence="9">
    <location>
        <begin position="369"/>
        <end position="520"/>
    </location>
</feature>
<name>A0A364NYR6_9PROT</name>
<evidence type="ECO:0000259" key="9">
    <source>
        <dbReference type="Pfam" id="PF01343"/>
    </source>
</evidence>
<dbReference type="InterPro" id="IPR047272">
    <property type="entry name" value="S49_SppA_C"/>
</dbReference>
<evidence type="ECO:0000313" key="11">
    <source>
        <dbReference type="Proteomes" id="UP000251075"/>
    </source>
</evidence>
<sequence length="591" mass="62765">MRRLGRYLMIVLAGIGLLSLATLGLGMWLAMHLSPRTEHDLPKHAVLTMDLEAKFHAVADGDPLAVLAGEKSYELRQVIDALDHAAADEGVKGVFATMGHASLGLGDVQELRDAVTRFRASGKPAVLFAETVGEGGSGTLDTYLSSAFSEIWLQPSGDVGLTGLMAESPFLKGTLDLLGIKPQFFGRHEYKSAIDMFGETGFTPAHRENLGRLLDSLNEQLTAGIAAGRKLPPDAAAALMGKGPFLPHEAKAAGLIDRIGYRDEAIKSLIGDPKDKANGAEELDIADYAAHLADPKGTKVALIQGIGGIHRGESHHGFDSEPDFGAQTIAEAMRDAVDDESVKAILFRVDSPGGSYTASDTVWHEVSRAKAAGKPVVVSMGNTAASGGYFVAMAADRIVAQPGTVTGSIGVFTGKMVLEEFWKKLGISWDEMHRGDNAAIWSANHPFSPEAKARIDALLDHIYADFTGKAGEGRKLSPEKMDQVARGRIWTGADAKTLGLVDQLGGWFEAKAVLREVAGLKPDDDLQLVAYPRPRKVWEMLADAMAGGSVAERRQLAALARAASVLEPLLSRLSAASDPAVLKMAPLGGVK</sequence>
<proteinExistence type="inferred from homology"/>
<evidence type="ECO:0000256" key="4">
    <source>
        <dbReference type="ARBA" id="ARBA00022801"/>
    </source>
</evidence>
<dbReference type="GO" id="GO:0008236">
    <property type="term" value="F:serine-type peptidase activity"/>
    <property type="evidence" value="ECO:0007669"/>
    <property type="project" value="UniProtKB-KW"/>
</dbReference>
<accession>A0A364NYR6</accession>
<dbReference type="GO" id="GO:0006465">
    <property type="term" value="P:signal peptide processing"/>
    <property type="evidence" value="ECO:0007669"/>
    <property type="project" value="InterPro"/>
</dbReference>
<organism evidence="10 11">
    <name type="scientific">Paramagnetospirillum kuznetsovii</name>
    <dbReference type="NCBI Taxonomy" id="2053833"/>
    <lineage>
        <taxon>Bacteria</taxon>
        <taxon>Pseudomonadati</taxon>
        <taxon>Pseudomonadota</taxon>
        <taxon>Alphaproteobacteria</taxon>
        <taxon>Rhodospirillales</taxon>
        <taxon>Magnetospirillaceae</taxon>
        <taxon>Paramagnetospirillum</taxon>
    </lineage>
</organism>
<comment type="caution">
    <text evidence="10">The sequence shown here is derived from an EMBL/GenBank/DDBJ whole genome shotgun (WGS) entry which is preliminary data.</text>
</comment>
<comment type="similarity">
    <text evidence="2">Belongs to the peptidase S49 family.</text>
</comment>
<comment type="subcellular location">
    <subcellularLocation>
        <location evidence="1">Membrane</location>
    </subcellularLocation>
</comment>
<dbReference type="Gene3D" id="3.90.226.10">
    <property type="entry name" value="2-enoyl-CoA Hydratase, Chain A, domain 1"/>
    <property type="match status" value="4"/>
</dbReference>
<dbReference type="Pfam" id="PF01343">
    <property type="entry name" value="Peptidase_S49"/>
    <property type="match status" value="2"/>
</dbReference>
<dbReference type="PANTHER" id="PTHR33209">
    <property type="entry name" value="PROTEASE 4"/>
    <property type="match status" value="1"/>
</dbReference>
<evidence type="ECO:0000313" key="10">
    <source>
        <dbReference type="EMBL" id="RAU22150.1"/>
    </source>
</evidence>
<dbReference type="InterPro" id="IPR047217">
    <property type="entry name" value="S49_SppA_67K_type_N"/>
</dbReference>
<dbReference type="InterPro" id="IPR004634">
    <property type="entry name" value="Pept_S49_pIV"/>
</dbReference>
<keyword evidence="11" id="KW-1185">Reference proteome</keyword>
<evidence type="ECO:0000256" key="7">
    <source>
        <dbReference type="PIRSR" id="PIRSR001217-1"/>
    </source>
</evidence>
<keyword evidence="5" id="KW-0720">Serine protease</keyword>
<evidence type="ECO:0000256" key="6">
    <source>
        <dbReference type="ARBA" id="ARBA00023136"/>
    </source>
</evidence>
<dbReference type="NCBIfam" id="TIGR00706">
    <property type="entry name" value="SppA_dom"/>
    <property type="match status" value="1"/>
</dbReference>
<dbReference type="InterPro" id="IPR004635">
    <property type="entry name" value="Pept_S49_SppA"/>
</dbReference>
<evidence type="ECO:0000256" key="2">
    <source>
        <dbReference type="ARBA" id="ARBA00008683"/>
    </source>
</evidence>
<dbReference type="EMBL" id="PGTO01000006">
    <property type="protein sequence ID" value="RAU22150.1"/>
    <property type="molecule type" value="Genomic_DNA"/>
</dbReference>
<dbReference type="SUPFAM" id="SSF52096">
    <property type="entry name" value="ClpP/crotonase"/>
    <property type="match status" value="2"/>
</dbReference>
<dbReference type="PIRSF" id="PIRSF001217">
    <property type="entry name" value="Protease_4_SppA"/>
    <property type="match status" value="1"/>
</dbReference>
<evidence type="ECO:0000256" key="8">
    <source>
        <dbReference type="SAM" id="Phobius"/>
    </source>
</evidence>
<gene>
    <name evidence="10" type="primary">sppA</name>
    <name evidence="10" type="ORF">CU669_10390</name>
</gene>
<keyword evidence="8" id="KW-1133">Transmembrane helix</keyword>
<reference evidence="10 11" key="1">
    <citation type="submission" date="2017-11" db="EMBL/GenBank/DDBJ databases">
        <title>Draft genome sequence of magnetotactic bacterium Magnetospirillum kuznetsovii LBB-42.</title>
        <authorList>
            <person name="Grouzdev D.S."/>
            <person name="Rysina M.S."/>
            <person name="Baslerov R.V."/>
            <person name="Koziaeva V."/>
        </authorList>
    </citation>
    <scope>NUCLEOTIDE SEQUENCE [LARGE SCALE GENOMIC DNA]</scope>
    <source>
        <strain evidence="10 11">LBB-42</strain>
    </source>
</reference>